<feature type="compositionally biased region" description="Polar residues" evidence="1">
    <location>
        <begin position="178"/>
        <end position="187"/>
    </location>
</feature>
<name>A0ABR5FNC0_9MYCO</name>
<proteinExistence type="predicted"/>
<evidence type="ECO:0000313" key="3">
    <source>
        <dbReference type="EMBL" id="KLO48243.1"/>
    </source>
</evidence>
<evidence type="ECO:0000256" key="2">
    <source>
        <dbReference type="SAM" id="Phobius"/>
    </source>
</evidence>
<dbReference type="EMBL" id="LDPU01000002">
    <property type="protein sequence ID" value="KLO48243.1"/>
    <property type="molecule type" value="Genomic_DNA"/>
</dbReference>
<organism evidence="3 4">
    <name type="scientific">Mycolicibacterium senegalense</name>
    <dbReference type="NCBI Taxonomy" id="1796"/>
    <lineage>
        <taxon>Bacteria</taxon>
        <taxon>Bacillati</taxon>
        <taxon>Actinomycetota</taxon>
        <taxon>Actinomycetes</taxon>
        <taxon>Mycobacteriales</taxon>
        <taxon>Mycobacteriaceae</taxon>
        <taxon>Mycolicibacterium</taxon>
    </lineage>
</organism>
<feature type="transmembrane region" description="Helical" evidence="2">
    <location>
        <begin position="22"/>
        <end position="41"/>
    </location>
</feature>
<feature type="region of interest" description="Disordered" evidence="1">
    <location>
        <begin position="150"/>
        <end position="187"/>
    </location>
</feature>
<keyword evidence="4" id="KW-1185">Reference proteome</keyword>
<feature type="transmembrane region" description="Helical" evidence="2">
    <location>
        <begin position="47"/>
        <end position="64"/>
    </location>
</feature>
<protein>
    <submittedName>
        <fullName evidence="3">Uncharacterized protein</fullName>
    </submittedName>
</protein>
<keyword evidence="2" id="KW-0812">Transmembrane</keyword>
<evidence type="ECO:0000313" key="4">
    <source>
        <dbReference type="Proteomes" id="UP000036499"/>
    </source>
</evidence>
<dbReference type="RefSeq" id="WP_047037944.1">
    <property type="nucleotide sequence ID" value="NZ_LDCO01000009.1"/>
</dbReference>
<comment type="caution">
    <text evidence="3">The sequence shown here is derived from an EMBL/GenBank/DDBJ whole genome shotgun (WGS) entry which is preliminary data.</text>
</comment>
<accession>A0ABR5FNC0</accession>
<reference evidence="3 4" key="1">
    <citation type="submission" date="2015-05" db="EMBL/GenBank/DDBJ databases">
        <title>Genome sequence of Mycobacterium senegalense.</title>
        <authorList>
            <person name="Greninger A.L."/>
            <person name="Miller S."/>
        </authorList>
    </citation>
    <scope>NUCLEOTIDE SEQUENCE [LARGE SCALE GENOMIC DNA]</scope>
    <source>
        <strain evidence="3 4">CK2</strain>
    </source>
</reference>
<sequence length="187" mass="20793">MRKPRFVTEAADWFHYLTWRQIFGYLFALAGIILTIVAVKVDPKNQLLIAIVAAFAQLIAATMFSRQGKADPTHAKRSVQRLIRLGVRVTTAETVACNSFEGAATASQRREHMGQISAELGYIGDGIYEAVRDWVAFNEPLNELVTEDQQKEILEAARESKKAEDGQEAAEENRSEEPVQSPSNAGR</sequence>
<gene>
    <name evidence="3" type="ORF">ABW05_26385</name>
</gene>
<feature type="compositionally biased region" description="Basic and acidic residues" evidence="1">
    <location>
        <begin position="150"/>
        <end position="177"/>
    </location>
</feature>
<keyword evidence="2" id="KW-0472">Membrane</keyword>
<keyword evidence="2" id="KW-1133">Transmembrane helix</keyword>
<dbReference type="Proteomes" id="UP000036499">
    <property type="component" value="Unassembled WGS sequence"/>
</dbReference>
<evidence type="ECO:0000256" key="1">
    <source>
        <dbReference type="SAM" id="MobiDB-lite"/>
    </source>
</evidence>